<evidence type="ECO:0000313" key="3">
    <source>
        <dbReference type="Proteomes" id="UP001305779"/>
    </source>
</evidence>
<feature type="compositionally biased region" description="Polar residues" evidence="1">
    <location>
        <begin position="203"/>
        <end position="216"/>
    </location>
</feature>
<keyword evidence="3" id="KW-1185">Reference proteome</keyword>
<name>A0ABR0E645_ZASCE</name>
<accession>A0ABR0E645</accession>
<dbReference type="Proteomes" id="UP001305779">
    <property type="component" value="Unassembled WGS sequence"/>
</dbReference>
<evidence type="ECO:0000313" key="2">
    <source>
        <dbReference type="EMBL" id="KAK4496891.1"/>
    </source>
</evidence>
<reference evidence="2 3" key="1">
    <citation type="journal article" date="2023" name="G3 (Bethesda)">
        <title>A chromosome-level genome assembly of Zasmidium syzygii isolated from banana leaves.</title>
        <authorList>
            <person name="van Westerhoven A.C."/>
            <person name="Mehrabi R."/>
            <person name="Talebi R."/>
            <person name="Steentjes M.B.F."/>
            <person name="Corcolon B."/>
            <person name="Chong P.A."/>
            <person name="Kema G.H.J."/>
            <person name="Seidl M.F."/>
        </authorList>
    </citation>
    <scope>NUCLEOTIDE SEQUENCE [LARGE SCALE GENOMIC DNA]</scope>
    <source>
        <strain evidence="2 3">P124</strain>
    </source>
</reference>
<protein>
    <submittedName>
        <fullName evidence="2">Uncharacterized protein</fullName>
    </submittedName>
</protein>
<feature type="region of interest" description="Disordered" evidence="1">
    <location>
        <begin position="99"/>
        <end position="137"/>
    </location>
</feature>
<feature type="compositionally biased region" description="Polar residues" evidence="1">
    <location>
        <begin position="181"/>
        <end position="193"/>
    </location>
</feature>
<sequence>MPSHPPTIYNYGSYNEGYRPNAPQPSRKRGRSPESAPLKPRKAQKPSINPTHMSKGIRQKRQRWVWERDADPDNFVLPEFPSEAEEAYFDAYVEKMGAYGSTAKPLRKRRQQTSRPESLSRSSAPTPTPPVRDEEKERLQLNNQRLEAELRKGKEQASQLQLGHERKNEEREKDEAKRDLSQSTSGRMQSRGRSFTPRKHSTFRFTDGSSGRRSQSTVLRDLDESLNDMNAGVAQSVKNGQGMMLVGEAMHKFQSGNGDVAMMDDQELANTGAQLKARAALAKEGPSLTDMGARIKARAIKRVAPTTIRTSRTGWGQRLLFPKQLRTWRLALKLVAAMLRREGTTSTPKTM</sequence>
<evidence type="ECO:0000256" key="1">
    <source>
        <dbReference type="SAM" id="MobiDB-lite"/>
    </source>
</evidence>
<feature type="region of interest" description="Disordered" evidence="1">
    <location>
        <begin position="150"/>
        <end position="216"/>
    </location>
</feature>
<feature type="compositionally biased region" description="Polar residues" evidence="1">
    <location>
        <begin position="113"/>
        <end position="125"/>
    </location>
</feature>
<feature type="compositionally biased region" description="Basic and acidic residues" evidence="1">
    <location>
        <begin position="163"/>
        <end position="180"/>
    </location>
</feature>
<dbReference type="EMBL" id="JAXOVC010000009">
    <property type="protein sequence ID" value="KAK4496891.1"/>
    <property type="molecule type" value="Genomic_DNA"/>
</dbReference>
<comment type="caution">
    <text evidence="2">The sequence shown here is derived from an EMBL/GenBank/DDBJ whole genome shotgun (WGS) entry which is preliminary data.</text>
</comment>
<proteinExistence type="predicted"/>
<gene>
    <name evidence="2" type="ORF">PRZ48_011340</name>
</gene>
<feature type="region of interest" description="Disordered" evidence="1">
    <location>
        <begin position="1"/>
        <end position="63"/>
    </location>
</feature>
<organism evidence="2 3">
    <name type="scientific">Zasmidium cellare</name>
    <name type="common">Wine cellar mold</name>
    <name type="synonym">Racodium cellare</name>
    <dbReference type="NCBI Taxonomy" id="395010"/>
    <lineage>
        <taxon>Eukaryota</taxon>
        <taxon>Fungi</taxon>
        <taxon>Dikarya</taxon>
        <taxon>Ascomycota</taxon>
        <taxon>Pezizomycotina</taxon>
        <taxon>Dothideomycetes</taxon>
        <taxon>Dothideomycetidae</taxon>
        <taxon>Mycosphaerellales</taxon>
        <taxon>Mycosphaerellaceae</taxon>
        <taxon>Zasmidium</taxon>
    </lineage>
</organism>